<reference evidence="2" key="1">
    <citation type="journal article" date="2020" name="Stud. Mycol.">
        <title>101 Dothideomycetes genomes: a test case for predicting lifestyles and emergence of pathogens.</title>
        <authorList>
            <person name="Haridas S."/>
            <person name="Albert R."/>
            <person name="Binder M."/>
            <person name="Bloem J."/>
            <person name="Labutti K."/>
            <person name="Salamov A."/>
            <person name="Andreopoulos B."/>
            <person name="Baker S."/>
            <person name="Barry K."/>
            <person name="Bills G."/>
            <person name="Bluhm B."/>
            <person name="Cannon C."/>
            <person name="Castanera R."/>
            <person name="Culley D."/>
            <person name="Daum C."/>
            <person name="Ezra D."/>
            <person name="Gonzalez J."/>
            <person name="Henrissat B."/>
            <person name="Kuo A."/>
            <person name="Liang C."/>
            <person name="Lipzen A."/>
            <person name="Lutzoni F."/>
            <person name="Magnuson J."/>
            <person name="Mondo S."/>
            <person name="Nolan M."/>
            <person name="Ohm R."/>
            <person name="Pangilinan J."/>
            <person name="Park H.-J."/>
            <person name="Ramirez L."/>
            <person name="Alfaro M."/>
            <person name="Sun H."/>
            <person name="Tritt A."/>
            <person name="Yoshinaga Y."/>
            <person name="Zwiers L.-H."/>
            <person name="Turgeon B."/>
            <person name="Goodwin S."/>
            <person name="Spatafora J."/>
            <person name="Crous P."/>
            <person name="Grigoriev I."/>
        </authorList>
    </citation>
    <scope>NUCLEOTIDE SEQUENCE</scope>
    <source>
        <strain evidence="2">HMLAC05119</strain>
    </source>
</reference>
<protein>
    <submittedName>
        <fullName evidence="2">Uncharacterized protein</fullName>
    </submittedName>
</protein>
<organism evidence="2 3">
    <name type="scientific">Ampelomyces quisqualis</name>
    <name type="common">Powdery mildew agent</name>
    <dbReference type="NCBI Taxonomy" id="50730"/>
    <lineage>
        <taxon>Eukaryota</taxon>
        <taxon>Fungi</taxon>
        <taxon>Dikarya</taxon>
        <taxon>Ascomycota</taxon>
        <taxon>Pezizomycotina</taxon>
        <taxon>Dothideomycetes</taxon>
        <taxon>Pleosporomycetidae</taxon>
        <taxon>Pleosporales</taxon>
        <taxon>Pleosporineae</taxon>
        <taxon>Phaeosphaeriaceae</taxon>
        <taxon>Ampelomyces</taxon>
    </lineage>
</organism>
<name>A0A6A5QF53_AMPQU</name>
<feature type="compositionally biased region" description="Polar residues" evidence="1">
    <location>
        <begin position="37"/>
        <end position="50"/>
    </location>
</feature>
<sequence length="117" mass="12404">MQSSSAGRPRVAAAGCPCVSSAGAGGGCSAQEGSGHRATQGTLKQRSTPGGSRCVREGVVAASERDLGMRRCFIMEPLLRSGQTVPLDKLLDCSRRRLRVREVRQCTAVWLPCPPHL</sequence>
<evidence type="ECO:0000313" key="3">
    <source>
        <dbReference type="Proteomes" id="UP000800096"/>
    </source>
</evidence>
<evidence type="ECO:0000313" key="2">
    <source>
        <dbReference type="EMBL" id="KAF1914195.1"/>
    </source>
</evidence>
<accession>A0A6A5QF53</accession>
<evidence type="ECO:0000256" key="1">
    <source>
        <dbReference type="SAM" id="MobiDB-lite"/>
    </source>
</evidence>
<keyword evidence="3" id="KW-1185">Reference proteome</keyword>
<proteinExistence type="predicted"/>
<dbReference type="Proteomes" id="UP000800096">
    <property type="component" value="Unassembled WGS sequence"/>
</dbReference>
<dbReference type="EMBL" id="ML979137">
    <property type="protein sequence ID" value="KAF1914195.1"/>
    <property type="molecule type" value="Genomic_DNA"/>
</dbReference>
<gene>
    <name evidence="2" type="ORF">BDU57DRAFT_286099</name>
</gene>
<feature type="region of interest" description="Disordered" evidence="1">
    <location>
        <begin position="23"/>
        <end position="53"/>
    </location>
</feature>
<dbReference type="AlphaFoldDB" id="A0A6A5QF53"/>